<accession>A0A517MKV1</accession>
<feature type="domain" description="Xaa-Pro dipeptidyl-peptidase-like" evidence="2">
    <location>
        <begin position="127"/>
        <end position="275"/>
    </location>
</feature>
<dbReference type="EMBL" id="CP036262">
    <property type="protein sequence ID" value="QDS95470.1"/>
    <property type="molecule type" value="Genomic_DNA"/>
</dbReference>
<dbReference type="KEGG" id="rml:FF011L_42660"/>
<evidence type="ECO:0000313" key="3">
    <source>
        <dbReference type="EMBL" id="QDS95470.1"/>
    </source>
</evidence>
<dbReference type="InterPro" id="IPR029058">
    <property type="entry name" value="AB_hydrolase_fold"/>
</dbReference>
<dbReference type="GO" id="GO:0016787">
    <property type="term" value="F:hydrolase activity"/>
    <property type="evidence" value="ECO:0007669"/>
    <property type="project" value="InterPro"/>
</dbReference>
<evidence type="ECO:0000259" key="2">
    <source>
        <dbReference type="Pfam" id="PF02129"/>
    </source>
</evidence>
<dbReference type="Gene3D" id="3.40.50.1820">
    <property type="entry name" value="alpha/beta hydrolase"/>
    <property type="match status" value="2"/>
</dbReference>
<feature type="chain" id="PRO_5022030956" evidence="1">
    <location>
        <begin position="27"/>
        <end position="698"/>
    </location>
</feature>
<sequence length="698" mass="78341" precursor="true">MIRFRDLLSRSFLGLCFALSLSPASGQFVNVPDKESKTYEGDVALGDYFAAETARIEETTFADIHSLADWEEKRKVYQSQLFEMLGLDPMPERTPLNAVVTGKTERDGVIVENVYFESMPGLFVTGNLYRPAKQDGPLPAILYVCGHGKVEIDGVSYGNKVYYQHHGAWFARNGYVCLTIDTIQLGEIEGTHHGTYREKMWWWNNRGYTPVGVEAWNGSRAVDYLISRPEVDGEKIGITGRSGGGSYSWFTAAIDPRIGVVVPVAGITNLHNHIVDGCVEGHCDCMYMVNTYRWDYAQLAAMIAPRPLLISNTDRDRIFPLEGVVDVYRKTREIYRLYGAETDLGLQITSGPHSDTQELRIHAFRWMNKYLRNDSELISMAATKLFEPAELKVFETLPPEERVTTIHNDFVPAVSVDSLPESVEVLREKAPTWLENLQSKVFRGWPALDGALETEVVNVANKDKRACAVVDFTSQDPYRLRMYVVGPATKSPEAPAKVKVVVLDSESWPAVAAGLAVVFPNQVPNVEPEQAAWEKIAQQETPVFYVLPRGVGPTEWDRDSKERTHIRRRFMLLGQTVAGMQVFDVCRALQVIQERMSQGKDLKIEIQAKGEAAVWTLYASLFSDLLGDLSLSDLPVNNADAPDLLNVSRFVQLPHVALMVAEKLGDKNQLQLSGETNPQWHEVLQAQPWTLEEIKLQD</sequence>
<dbReference type="AlphaFoldDB" id="A0A517MKV1"/>
<reference evidence="3 4" key="1">
    <citation type="submission" date="2019-02" db="EMBL/GenBank/DDBJ databases">
        <title>Deep-cultivation of Planctomycetes and their phenomic and genomic characterization uncovers novel biology.</title>
        <authorList>
            <person name="Wiegand S."/>
            <person name="Jogler M."/>
            <person name="Boedeker C."/>
            <person name="Pinto D."/>
            <person name="Vollmers J."/>
            <person name="Rivas-Marin E."/>
            <person name="Kohn T."/>
            <person name="Peeters S.H."/>
            <person name="Heuer A."/>
            <person name="Rast P."/>
            <person name="Oberbeckmann S."/>
            <person name="Bunk B."/>
            <person name="Jeske O."/>
            <person name="Meyerdierks A."/>
            <person name="Storesund J.E."/>
            <person name="Kallscheuer N."/>
            <person name="Luecker S."/>
            <person name="Lage O.M."/>
            <person name="Pohl T."/>
            <person name="Merkel B.J."/>
            <person name="Hornburger P."/>
            <person name="Mueller R.-W."/>
            <person name="Bruemmer F."/>
            <person name="Labrenz M."/>
            <person name="Spormann A.M."/>
            <person name="Op den Camp H."/>
            <person name="Overmann J."/>
            <person name="Amann R."/>
            <person name="Jetten M.S.M."/>
            <person name="Mascher T."/>
            <person name="Medema M.H."/>
            <person name="Devos D.P."/>
            <person name="Kaster A.-K."/>
            <person name="Ovreas L."/>
            <person name="Rohde M."/>
            <person name="Galperin M.Y."/>
            <person name="Jogler C."/>
        </authorList>
    </citation>
    <scope>NUCLEOTIDE SEQUENCE [LARGE SCALE GENOMIC DNA]</scope>
    <source>
        <strain evidence="3 4">FF011L</strain>
    </source>
</reference>
<dbReference type="Proteomes" id="UP000320672">
    <property type="component" value="Chromosome"/>
</dbReference>
<organism evidence="3 4">
    <name type="scientific">Roseimaritima multifibrata</name>
    <dbReference type="NCBI Taxonomy" id="1930274"/>
    <lineage>
        <taxon>Bacteria</taxon>
        <taxon>Pseudomonadati</taxon>
        <taxon>Planctomycetota</taxon>
        <taxon>Planctomycetia</taxon>
        <taxon>Pirellulales</taxon>
        <taxon>Pirellulaceae</taxon>
        <taxon>Roseimaritima</taxon>
    </lineage>
</organism>
<dbReference type="RefSeq" id="WP_145353632.1">
    <property type="nucleotide sequence ID" value="NZ_CP036262.1"/>
</dbReference>
<dbReference type="InterPro" id="IPR000383">
    <property type="entry name" value="Xaa-Pro-like_dom"/>
</dbReference>
<protein>
    <submittedName>
        <fullName evidence="3">Acetyl xylan esterase (AXE1)</fullName>
    </submittedName>
</protein>
<gene>
    <name evidence="3" type="ORF">FF011L_42660</name>
</gene>
<evidence type="ECO:0000313" key="4">
    <source>
        <dbReference type="Proteomes" id="UP000320672"/>
    </source>
</evidence>
<dbReference type="OrthoDB" id="244125at2"/>
<dbReference type="PANTHER" id="PTHR47381:SF3">
    <property type="entry name" value="ALPHA_BETA-HYDROLASES SUPERFAMILY PROTEIN"/>
    <property type="match status" value="1"/>
</dbReference>
<dbReference type="SUPFAM" id="SSF53474">
    <property type="entry name" value="alpha/beta-Hydrolases"/>
    <property type="match status" value="1"/>
</dbReference>
<keyword evidence="4" id="KW-1185">Reference proteome</keyword>
<proteinExistence type="predicted"/>
<feature type="signal peptide" evidence="1">
    <location>
        <begin position="1"/>
        <end position="26"/>
    </location>
</feature>
<name>A0A517MKV1_9BACT</name>
<evidence type="ECO:0000256" key="1">
    <source>
        <dbReference type="SAM" id="SignalP"/>
    </source>
</evidence>
<dbReference type="Pfam" id="PF02129">
    <property type="entry name" value="Peptidase_S15"/>
    <property type="match status" value="1"/>
</dbReference>
<keyword evidence="1" id="KW-0732">Signal</keyword>
<dbReference type="PANTHER" id="PTHR47381">
    <property type="entry name" value="ALPHA/BETA-HYDROLASES SUPERFAMILY PROTEIN"/>
    <property type="match status" value="1"/>
</dbReference>